<dbReference type="Pfam" id="PF02338">
    <property type="entry name" value="OTU"/>
    <property type="match status" value="1"/>
</dbReference>
<feature type="compositionally biased region" description="Low complexity" evidence="1">
    <location>
        <begin position="67"/>
        <end position="79"/>
    </location>
</feature>
<feature type="compositionally biased region" description="Polar residues" evidence="1">
    <location>
        <begin position="189"/>
        <end position="208"/>
    </location>
</feature>
<keyword evidence="4" id="KW-1185">Reference proteome</keyword>
<evidence type="ECO:0000313" key="3">
    <source>
        <dbReference type="EMBL" id="TKR62271.1"/>
    </source>
</evidence>
<feature type="compositionally biased region" description="Polar residues" evidence="1">
    <location>
        <begin position="173"/>
        <end position="182"/>
    </location>
</feature>
<dbReference type="OrthoDB" id="6137149at2759"/>
<dbReference type="STRING" id="34508.A0A4U5M0T6"/>
<feature type="region of interest" description="Disordered" evidence="1">
    <location>
        <begin position="1"/>
        <end position="105"/>
    </location>
</feature>
<proteinExistence type="predicted"/>
<reference evidence="3 4" key="1">
    <citation type="journal article" date="2015" name="Genome Biol.">
        <title>Comparative genomics of Steinernema reveals deeply conserved gene regulatory networks.</title>
        <authorList>
            <person name="Dillman A.R."/>
            <person name="Macchietto M."/>
            <person name="Porter C.F."/>
            <person name="Rogers A."/>
            <person name="Williams B."/>
            <person name="Antoshechkin I."/>
            <person name="Lee M.M."/>
            <person name="Goodwin Z."/>
            <person name="Lu X."/>
            <person name="Lewis E.E."/>
            <person name="Goodrich-Blair H."/>
            <person name="Stock S.P."/>
            <person name="Adams B.J."/>
            <person name="Sternberg P.W."/>
            <person name="Mortazavi A."/>
        </authorList>
    </citation>
    <scope>NUCLEOTIDE SEQUENCE [LARGE SCALE GENOMIC DNA]</scope>
    <source>
        <strain evidence="3 4">ALL</strain>
    </source>
</reference>
<dbReference type="PROSITE" id="PS50802">
    <property type="entry name" value="OTU"/>
    <property type="match status" value="1"/>
</dbReference>
<dbReference type="InterPro" id="IPR038765">
    <property type="entry name" value="Papain-like_cys_pep_sf"/>
</dbReference>
<evidence type="ECO:0000259" key="2">
    <source>
        <dbReference type="PROSITE" id="PS50802"/>
    </source>
</evidence>
<organism evidence="3 4">
    <name type="scientific">Steinernema carpocapsae</name>
    <name type="common">Entomopathogenic nematode</name>
    <dbReference type="NCBI Taxonomy" id="34508"/>
    <lineage>
        <taxon>Eukaryota</taxon>
        <taxon>Metazoa</taxon>
        <taxon>Ecdysozoa</taxon>
        <taxon>Nematoda</taxon>
        <taxon>Chromadorea</taxon>
        <taxon>Rhabditida</taxon>
        <taxon>Tylenchina</taxon>
        <taxon>Panagrolaimomorpha</taxon>
        <taxon>Strongyloidoidea</taxon>
        <taxon>Steinernematidae</taxon>
        <taxon>Steinernema</taxon>
    </lineage>
</organism>
<feature type="compositionally biased region" description="Low complexity" evidence="1">
    <location>
        <begin position="220"/>
        <end position="267"/>
    </location>
</feature>
<feature type="region of interest" description="Disordered" evidence="1">
    <location>
        <begin position="173"/>
        <end position="339"/>
    </location>
</feature>
<dbReference type="CDD" id="cd22755">
    <property type="entry name" value="OTU_CeDUB-like"/>
    <property type="match status" value="1"/>
</dbReference>
<dbReference type="InterPro" id="IPR003323">
    <property type="entry name" value="OTU_dom"/>
</dbReference>
<evidence type="ECO:0000313" key="4">
    <source>
        <dbReference type="Proteomes" id="UP000298663"/>
    </source>
</evidence>
<dbReference type="AlphaFoldDB" id="A0A4U5M0T6"/>
<dbReference type="Proteomes" id="UP000298663">
    <property type="component" value="Unassembled WGS sequence"/>
</dbReference>
<protein>
    <recommendedName>
        <fullName evidence="2">OTU domain-containing protein</fullName>
    </recommendedName>
</protein>
<accession>A0A4U5M0T6</accession>
<feature type="compositionally biased region" description="Low complexity" evidence="1">
    <location>
        <begin position="1"/>
        <end position="16"/>
    </location>
</feature>
<gene>
    <name evidence="3" type="ORF">L596_026258</name>
</gene>
<dbReference type="SUPFAM" id="SSF54001">
    <property type="entry name" value="Cysteine proteinases"/>
    <property type="match status" value="1"/>
</dbReference>
<feature type="domain" description="OTU" evidence="2">
    <location>
        <begin position="426"/>
        <end position="574"/>
    </location>
</feature>
<dbReference type="EMBL" id="AZBU02000010">
    <property type="protein sequence ID" value="TKR62271.1"/>
    <property type="molecule type" value="Genomic_DNA"/>
</dbReference>
<reference evidence="3 4" key="2">
    <citation type="journal article" date="2019" name="G3 (Bethesda)">
        <title>Hybrid Assembly of the Genome of the Entomopathogenic Nematode Steinernema carpocapsae Identifies the X-Chromosome.</title>
        <authorList>
            <person name="Serra L."/>
            <person name="Macchietto M."/>
            <person name="Macias-Munoz A."/>
            <person name="McGill C.J."/>
            <person name="Rodriguez I.M."/>
            <person name="Rodriguez B."/>
            <person name="Murad R."/>
            <person name="Mortazavi A."/>
        </authorList>
    </citation>
    <scope>NUCLEOTIDE SEQUENCE [LARGE SCALE GENOMIC DNA]</scope>
    <source>
        <strain evidence="3 4">ALL</strain>
    </source>
</reference>
<name>A0A4U5M0T6_STECR</name>
<evidence type="ECO:0000256" key="1">
    <source>
        <dbReference type="SAM" id="MobiDB-lite"/>
    </source>
</evidence>
<sequence length="575" mass="61638">MLPPSATTPSLLSTSPVRRKTLNVKYSPYARPNTHPAPGAQMARSAKSPTPMPGVQVARQGPMINGSARSPSMSPSPASQMNGTPSRSTSLGPPQGQYQPSPNVSHNVAAVNGAQINGTPRVIKLGNVLPPGQLWHLKAPTGAEGQASLQGASAQPAQTVPQDVATLIRTSASVAGPSQASSRVDHQGRSQVTQSVASPNRASTSATVSAMPPKGYTIVRSVSRSPSQSPSHVASQGLASPSQAASTAPISSPAPSNASPSAQSTPNHIPTSGVTTPGPFPNSPSLLVRSGNRTSEFSPASRRVHFVPTVESQELSPETKQEEDSNDPDQALMPPPATPVVPKHINGMEYYDNIKIFGMAVPTYSGRPVNWRPIMSADCESALVRRYFLPPDVWTLKKIASCVGGRLEAVMPFGFPKDFSIHSPPLTCYDVESDGNCLFRAISLYLLGSEAYFRSFRKLAVDTVEVHKTTKWVDDIGGGSNNPPIEQRLSEMRKDARHLNDHARWGGSLEMIALALALDMNIYCYEEDNINKRVWQVYAPEMTEKTSFLNLTLKKRFSIALLHGKHHFKTVVAIA</sequence>
<feature type="compositionally biased region" description="Polar residues" evidence="1">
    <location>
        <begin position="80"/>
        <end position="105"/>
    </location>
</feature>
<dbReference type="Gene3D" id="3.90.70.80">
    <property type="match status" value="1"/>
</dbReference>
<comment type="caution">
    <text evidence="3">The sequence shown here is derived from an EMBL/GenBank/DDBJ whole genome shotgun (WGS) entry which is preliminary data.</text>
</comment>